<dbReference type="SUPFAM" id="SSF111369">
    <property type="entry name" value="HlyD-like secretion proteins"/>
    <property type="match status" value="1"/>
</dbReference>
<dbReference type="Gene3D" id="2.40.50.100">
    <property type="match status" value="1"/>
</dbReference>
<evidence type="ECO:0000256" key="1">
    <source>
        <dbReference type="ARBA" id="ARBA00009477"/>
    </source>
</evidence>
<dbReference type="GO" id="GO:0015562">
    <property type="term" value="F:efflux transmembrane transporter activity"/>
    <property type="evidence" value="ECO:0007669"/>
    <property type="project" value="TreeGrafter"/>
</dbReference>
<feature type="domain" description="YknX-like C-terminal permuted SH3-like" evidence="4">
    <location>
        <begin position="281"/>
        <end position="346"/>
    </location>
</feature>
<dbReference type="PANTHER" id="PTHR30469">
    <property type="entry name" value="MULTIDRUG RESISTANCE PROTEIN MDTA"/>
    <property type="match status" value="1"/>
</dbReference>
<dbReference type="GO" id="GO:1990281">
    <property type="term" value="C:efflux pump complex"/>
    <property type="evidence" value="ECO:0007669"/>
    <property type="project" value="TreeGrafter"/>
</dbReference>
<reference evidence="5 6" key="1">
    <citation type="submission" date="2019-08" db="EMBL/GenBank/DDBJ databases">
        <authorList>
            <person name="Peeters C."/>
        </authorList>
    </citation>
    <scope>NUCLEOTIDE SEQUENCE [LARGE SCALE GENOMIC DNA]</scope>
    <source>
        <strain evidence="5 6">LMG 18089</strain>
    </source>
</reference>
<dbReference type="EMBL" id="CABPSX010000005">
    <property type="protein sequence ID" value="VVG71897.1"/>
    <property type="molecule type" value="Genomic_DNA"/>
</dbReference>
<protein>
    <submittedName>
        <fullName evidence="5">Hemolysin D</fullName>
    </submittedName>
</protein>
<dbReference type="AlphaFoldDB" id="A0A5E5P5Y7"/>
<dbReference type="PANTHER" id="PTHR30469:SF15">
    <property type="entry name" value="HLYD FAMILY OF SECRETION PROTEINS"/>
    <property type="match status" value="1"/>
</dbReference>
<dbReference type="RefSeq" id="WP_150728713.1">
    <property type="nucleotide sequence ID" value="NZ_CABPSX010000005.1"/>
</dbReference>
<feature type="signal peptide" evidence="3">
    <location>
        <begin position="1"/>
        <end position="21"/>
    </location>
</feature>
<accession>A0A5E5P5Y7</accession>
<dbReference type="Gene3D" id="2.40.30.170">
    <property type="match status" value="1"/>
</dbReference>
<name>A0A5E5P5Y7_9BURK</name>
<evidence type="ECO:0000313" key="5">
    <source>
        <dbReference type="EMBL" id="VVG71897.1"/>
    </source>
</evidence>
<comment type="similarity">
    <text evidence="1">Belongs to the membrane fusion protein (MFP) (TC 8.A.1) family.</text>
</comment>
<feature type="coiled-coil region" evidence="2">
    <location>
        <begin position="121"/>
        <end position="148"/>
    </location>
</feature>
<keyword evidence="2" id="KW-0175">Coiled coil</keyword>
<feature type="chain" id="PRO_5022690796" evidence="3">
    <location>
        <begin position="22"/>
        <end position="350"/>
    </location>
</feature>
<dbReference type="InterPro" id="IPR006143">
    <property type="entry name" value="RND_pump_MFP"/>
</dbReference>
<sequence length="350" mass="36618">MTTQKGALAAALWMLFGLAFGQSQPVALVKTVAVRRTQIAPTLTAYGSVTFAQDNQTDISLPYPAQLNHLQVGAGQSVKRGDPLFTAVADPGAVLSYRQAQNAVTLAHGELQRTLALFTQRLATQSQLSAAEKTLADAEQALAAQQQLGANAVERTARAPFDGVVTRLAAAQGDRVSAGGVILQLGRAGTAAPARVTLGIDPSALATVHPGASVLLTSLVSPSGTATRSASGRVRGVHTVINPQTRLVDVQVDVPQSPGMLLIPGEPVEGVITVQGAEHWAVPRSAVLRDGQGDYVFQIDRGHAHRVPVQVRVDNGEQLGVDGALQPARTLVVQGNYELADGMPVREEVR</sequence>
<dbReference type="Pfam" id="PF25989">
    <property type="entry name" value="YknX_C"/>
    <property type="match status" value="1"/>
</dbReference>
<proteinExistence type="inferred from homology"/>
<dbReference type="OrthoDB" id="8992784at2"/>
<evidence type="ECO:0000259" key="4">
    <source>
        <dbReference type="Pfam" id="PF25989"/>
    </source>
</evidence>
<evidence type="ECO:0000256" key="2">
    <source>
        <dbReference type="SAM" id="Coils"/>
    </source>
</evidence>
<evidence type="ECO:0000256" key="3">
    <source>
        <dbReference type="SAM" id="SignalP"/>
    </source>
</evidence>
<organism evidence="5 6">
    <name type="scientific">Pandoraea apista</name>
    <dbReference type="NCBI Taxonomy" id="93218"/>
    <lineage>
        <taxon>Bacteria</taxon>
        <taxon>Pseudomonadati</taxon>
        <taxon>Pseudomonadota</taxon>
        <taxon>Betaproteobacteria</taxon>
        <taxon>Burkholderiales</taxon>
        <taxon>Burkholderiaceae</taxon>
        <taxon>Pandoraea</taxon>
    </lineage>
</organism>
<evidence type="ECO:0000313" key="6">
    <source>
        <dbReference type="Proteomes" id="UP000364291"/>
    </source>
</evidence>
<dbReference type="InterPro" id="IPR058637">
    <property type="entry name" value="YknX-like_C"/>
</dbReference>
<dbReference type="Gene3D" id="2.40.420.20">
    <property type="match status" value="1"/>
</dbReference>
<keyword evidence="3" id="KW-0732">Signal</keyword>
<dbReference type="Proteomes" id="UP000364291">
    <property type="component" value="Unassembled WGS sequence"/>
</dbReference>
<dbReference type="NCBIfam" id="TIGR01730">
    <property type="entry name" value="RND_mfp"/>
    <property type="match status" value="1"/>
</dbReference>
<gene>
    <name evidence="5" type="ORF">PAP18089_02887</name>
</gene>
<dbReference type="Gene3D" id="1.10.287.470">
    <property type="entry name" value="Helix hairpin bin"/>
    <property type="match status" value="1"/>
</dbReference>